<feature type="compositionally biased region" description="Acidic residues" evidence="1">
    <location>
        <begin position="66"/>
        <end position="93"/>
    </location>
</feature>
<dbReference type="EMBL" id="KZ987855">
    <property type="protein sequence ID" value="RKP14294.1"/>
    <property type="molecule type" value="Genomic_DNA"/>
</dbReference>
<protein>
    <submittedName>
        <fullName evidence="2">Uncharacterized protein</fullName>
    </submittedName>
</protein>
<organism evidence="2 3">
    <name type="scientific">Piptocephalis cylindrospora</name>
    <dbReference type="NCBI Taxonomy" id="1907219"/>
    <lineage>
        <taxon>Eukaryota</taxon>
        <taxon>Fungi</taxon>
        <taxon>Fungi incertae sedis</taxon>
        <taxon>Zoopagomycota</taxon>
        <taxon>Zoopagomycotina</taxon>
        <taxon>Zoopagomycetes</taxon>
        <taxon>Zoopagales</taxon>
        <taxon>Piptocephalidaceae</taxon>
        <taxon>Piptocephalis</taxon>
    </lineage>
</organism>
<gene>
    <name evidence="2" type="ORF">BJ684DRAFT_15367</name>
</gene>
<dbReference type="Proteomes" id="UP000267251">
    <property type="component" value="Unassembled WGS sequence"/>
</dbReference>
<reference evidence="3" key="1">
    <citation type="journal article" date="2018" name="Nat. Microbiol.">
        <title>Leveraging single-cell genomics to expand the fungal tree of life.</title>
        <authorList>
            <person name="Ahrendt S.R."/>
            <person name="Quandt C.A."/>
            <person name="Ciobanu D."/>
            <person name="Clum A."/>
            <person name="Salamov A."/>
            <person name="Andreopoulos B."/>
            <person name="Cheng J.F."/>
            <person name="Woyke T."/>
            <person name="Pelin A."/>
            <person name="Henrissat B."/>
            <person name="Reynolds N.K."/>
            <person name="Benny G.L."/>
            <person name="Smith M.E."/>
            <person name="James T.Y."/>
            <person name="Grigoriev I.V."/>
        </authorList>
    </citation>
    <scope>NUCLEOTIDE SEQUENCE [LARGE SCALE GENOMIC DNA]</scope>
</reference>
<feature type="region of interest" description="Disordered" evidence="1">
    <location>
        <begin position="65"/>
        <end position="159"/>
    </location>
</feature>
<dbReference type="AlphaFoldDB" id="A0A4P9Y6F5"/>
<feature type="compositionally biased region" description="Basic and acidic residues" evidence="1">
    <location>
        <begin position="218"/>
        <end position="229"/>
    </location>
</feature>
<accession>A0A4P9Y6F5</accession>
<evidence type="ECO:0000313" key="3">
    <source>
        <dbReference type="Proteomes" id="UP000267251"/>
    </source>
</evidence>
<name>A0A4P9Y6F5_9FUNG</name>
<sequence length="238" mass="25774">MFPKGGRGDVISRGRLDGRGEEVGRLEGGLRDRLVKAWERVDLEACRYKGGRVTDMEADVVLGSDVEMEAEEDPAEDMAEAEEGGEEDDVEMEVVERWERCERKDGDGHVQNVREHGDGDNGKDADEVSNDEEVEAGGCAESDRWAEDGTEGPVYGETVDTDGLCGAAVKPETEVEPFARETEILSGCVGMVPVGISSRTEGRGDSGGESGLSGLSRRKWDVSDREKGHKNQSACPHD</sequence>
<keyword evidence="3" id="KW-1185">Reference proteome</keyword>
<feature type="compositionally biased region" description="Basic and acidic residues" evidence="1">
    <location>
        <begin position="94"/>
        <end position="126"/>
    </location>
</feature>
<evidence type="ECO:0000256" key="1">
    <source>
        <dbReference type="SAM" id="MobiDB-lite"/>
    </source>
</evidence>
<proteinExistence type="predicted"/>
<evidence type="ECO:0000313" key="2">
    <source>
        <dbReference type="EMBL" id="RKP14294.1"/>
    </source>
</evidence>
<feature type="region of interest" description="Disordered" evidence="1">
    <location>
        <begin position="195"/>
        <end position="238"/>
    </location>
</feature>
<feature type="region of interest" description="Disordered" evidence="1">
    <location>
        <begin position="1"/>
        <end position="21"/>
    </location>
</feature>